<dbReference type="Pfam" id="PF13844">
    <property type="entry name" value="Glyco_transf_41"/>
    <property type="match status" value="2"/>
</dbReference>
<feature type="domain" description="O-GlcNAc transferase C-terminal" evidence="9">
    <location>
        <begin position="447"/>
        <end position="609"/>
    </location>
</feature>
<protein>
    <recommendedName>
        <fullName evidence="3">protein O-GlcNAc transferase</fullName>
        <ecNumber evidence="3">2.4.1.255</ecNumber>
    </recommendedName>
</protein>
<evidence type="ECO:0000259" key="9">
    <source>
        <dbReference type="Pfam" id="PF13844"/>
    </source>
</evidence>
<dbReference type="Proteomes" id="UP000068016">
    <property type="component" value="Unassembled WGS sequence"/>
</dbReference>
<gene>
    <name evidence="10" type="ORF">WT83_00540</name>
</gene>
<dbReference type="SUPFAM" id="SSF48452">
    <property type="entry name" value="TPR-like"/>
    <property type="match status" value="2"/>
</dbReference>
<feature type="repeat" description="TPR" evidence="8">
    <location>
        <begin position="309"/>
        <end position="342"/>
    </location>
</feature>
<dbReference type="SMART" id="SM00028">
    <property type="entry name" value="TPR"/>
    <property type="match status" value="11"/>
</dbReference>
<evidence type="ECO:0000256" key="8">
    <source>
        <dbReference type="PROSITE-ProRule" id="PRU00339"/>
    </source>
</evidence>
<dbReference type="Pfam" id="PF13176">
    <property type="entry name" value="TPR_7"/>
    <property type="match status" value="1"/>
</dbReference>
<evidence type="ECO:0000256" key="6">
    <source>
        <dbReference type="ARBA" id="ARBA00022737"/>
    </source>
</evidence>
<feature type="repeat" description="TPR" evidence="8">
    <location>
        <begin position="241"/>
        <end position="274"/>
    </location>
</feature>
<dbReference type="SUPFAM" id="SSF53756">
    <property type="entry name" value="UDP-Glycosyltransferase/glycogen phosphorylase"/>
    <property type="match status" value="1"/>
</dbReference>
<dbReference type="InterPro" id="IPR051939">
    <property type="entry name" value="Glycosyltr_41/O-GlcNAc_trsf"/>
</dbReference>
<dbReference type="InterPro" id="IPR029489">
    <property type="entry name" value="OGT/SEC/SPY_C"/>
</dbReference>
<dbReference type="Gene3D" id="3.40.50.2000">
    <property type="entry name" value="Glycogen Phosphorylase B"/>
    <property type="match status" value="1"/>
</dbReference>
<evidence type="ECO:0000256" key="4">
    <source>
        <dbReference type="ARBA" id="ARBA00022676"/>
    </source>
</evidence>
<dbReference type="RefSeq" id="WP_060347786.1">
    <property type="nucleotide sequence ID" value="NZ_LPLZ01000056.1"/>
</dbReference>
<organism evidence="10 11">
    <name type="scientific">Burkholderia territorii</name>
    <dbReference type="NCBI Taxonomy" id="1503055"/>
    <lineage>
        <taxon>Bacteria</taxon>
        <taxon>Pseudomonadati</taxon>
        <taxon>Pseudomonadota</taxon>
        <taxon>Betaproteobacteria</taxon>
        <taxon>Burkholderiales</taxon>
        <taxon>Burkholderiaceae</taxon>
        <taxon>Burkholderia</taxon>
        <taxon>Burkholderia cepacia complex</taxon>
    </lineage>
</organism>
<accession>A0A108EJH1</accession>
<dbReference type="PANTHER" id="PTHR44835">
    <property type="entry name" value="UDP-N-ACETYLGLUCOSAMINE--PEPTIDE N-ACETYLGLUCOSAMINYLTRANSFERASE SPINDLY-RELATED"/>
    <property type="match status" value="1"/>
</dbReference>
<evidence type="ECO:0000256" key="3">
    <source>
        <dbReference type="ARBA" id="ARBA00011970"/>
    </source>
</evidence>
<dbReference type="Pfam" id="PF13414">
    <property type="entry name" value="TPR_11"/>
    <property type="match status" value="2"/>
</dbReference>
<dbReference type="EMBL" id="LPLZ01000056">
    <property type="protein sequence ID" value="KWN12495.1"/>
    <property type="molecule type" value="Genomic_DNA"/>
</dbReference>
<dbReference type="Pfam" id="PF13432">
    <property type="entry name" value="TPR_16"/>
    <property type="match status" value="2"/>
</dbReference>
<evidence type="ECO:0000256" key="5">
    <source>
        <dbReference type="ARBA" id="ARBA00022679"/>
    </source>
</evidence>
<feature type="repeat" description="TPR" evidence="8">
    <location>
        <begin position="173"/>
        <end position="206"/>
    </location>
</feature>
<keyword evidence="4" id="KW-0328">Glycosyltransferase</keyword>
<dbReference type="EC" id="2.4.1.255" evidence="3"/>
<sequence>MQQTTDILGAALAHHQAGRLGDAKAGYEQLLAREPAHPDALHFLGLLTCQAGQPDEGIALMRRSIDAYPSAIYHNNLGNALRERGRLDDAIAQYREAVRRQPDYAEAHNNLGDALREARQPDASMQHCAQAIALRPDYAQAYNNLGNALKDLGQSDAAVLAYGKAIEHDPRYADAYNNLGNVLTTQRKFDAAVDSYRVAVALAPENPIAHRNLGAALLARGDLDEAIATLHRLVELAPADAQARVDLGTALRDAGQADAATAQFERAAQLSPLRADAHAGLAEVLYRRRQTARAAECMTRALELAPDHGPAYRMLGDMYHDLGKYDASVMCYRAATDLDANDIDAHHRCAMVLLKQNRADDALHHARAALALNDRAAPAHMTLGDVLGMLGDVDGELAHYRRAVELDVTNPVLHDRLIFALATHPSIDQQETRRAARRFGEYVEADARPPAHIDTSVRALNRRLRIGWVSGDLVTHPVGIFLEGVLAHLDRHRLELIAYPTSAAEDDTTARLKPHFDAWHPLLELSDEQAAQRIRADGIDVLVDLSGHTAQNRLGVFAWKPAPVQVTWIGFFASTGLRAIDYVLGDRHVLPPGEEAHFVERPWRLPDSYLCFTPPHPALDVGPLPQRENGAMTFGYFGKLGKMNDAVVRVWSRVLAAVPGARLFLKAGELDGERALRRTAERFARHGIDASRLVMEGRSPRADYLTAYRRVDMMLSPFPYPGGTTTAESLWMGVPVLGMKGERFVTHICESVLQTAGLADWIARDEDDYVAKAVAAAADPERLDALRHALRARLLASPLCDAPRFAKHLEDAFYGMWMDRANAGADERVAAGDARN</sequence>
<feature type="repeat" description="TPR" evidence="8">
    <location>
        <begin position="139"/>
        <end position="172"/>
    </location>
</feature>
<dbReference type="AlphaFoldDB" id="A0A108EJH1"/>
<evidence type="ECO:0000313" key="10">
    <source>
        <dbReference type="EMBL" id="KWN12495.1"/>
    </source>
</evidence>
<keyword evidence="5" id="KW-0808">Transferase</keyword>
<dbReference type="Gene3D" id="1.25.40.10">
    <property type="entry name" value="Tetratricopeptide repeat domain"/>
    <property type="match status" value="6"/>
</dbReference>
<proteinExistence type="inferred from homology"/>
<evidence type="ECO:0000256" key="7">
    <source>
        <dbReference type="ARBA" id="ARBA00022803"/>
    </source>
</evidence>
<dbReference type="Gene3D" id="3.40.50.11380">
    <property type="match status" value="1"/>
</dbReference>
<dbReference type="PROSITE" id="PS50005">
    <property type="entry name" value="TPR"/>
    <property type="match status" value="7"/>
</dbReference>
<keyword evidence="7 8" id="KW-0802">TPR repeat</keyword>
<dbReference type="InterPro" id="IPR019734">
    <property type="entry name" value="TPR_rpt"/>
</dbReference>
<evidence type="ECO:0000313" key="11">
    <source>
        <dbReference type="Proteomes" id="UP000068016"/>
    </source>
</evidence>
<evidence type="ECO:0000256" key="2">
    <source>
        <dbReference type="ARBA" id="ARBA00005386"/>
    </source>
</evidence>
<dbReference type="PANTHER" id="PTHR44835:SF1">
    <property type="entry name" value="PROTEIN O-GLCNAC TRANSFERASE"/>
    <property type="match status" value="1"/>
</dbReference>
<evidence type="ECO:0000256" key="1">
    <source>
        <dbReference type="ARBA" id="ARBA00004922"/>
    </source>
</evidence>
<dbReference type="InterPro" id="IPR011990">
    <property type="entry name" value="TPR-like_helical_dom_sf"/>
</dbReference>
<comment type="pathway">
    <text evidence="1">Protein modification; protein glycosylation.</text>
</comment>
<reference evidence="10 11" key="1">
    <citation type="submission" date="2015-11" db="EMBL/GenBank/DDBJ databases">
        <title>Expanding the genomic diversity of Burkholderia species for the development of highly accurate diagnostics.</title>
        <authorList>
            <person name="Sahl J."/>
            <person name="Keim P."/>
            <person name="Wagner D."/>
        </authorList>
    </citation>
    <scope>NUCLEOTIDE SEQUENCE [LARGE SCALE GENOMIC DNA]</scope>
    <source>
        <strain evidence="10 11">MSMB793WGS</strain>
    </source>
</reference>
<feature type="repeat" description="TPR" evidence="8">
    <location>
        <begin position="207"/>
        <end position="240"/>
    </location>
</feature>
<dbReference type="GO" id="GO:0097363">
    <property type="term" value="F:protein O-acetylglucosaminyltransferase activity"/>
    <property type="evidence" value="ECO:0007669"/>
    <property type="project" value="UniProtKB-EC"/>
</dbReference>
<dbReference type="PROSITE" id="PS50293">
    <property type="entry name" value="TPR_REGION"/>
    <property type="match status" value="2"/>
</dbReference>
<keyword evidence="6" id="KW-0677">Repeat</keyword>
<feature type="domain" description="O-GlcNAc transferase C-terminal" evidence="9">
    <location>
        <begin position="629"/>
        <end position="808"/>
    </location>
</feature>
<feature type="repeat" description="TPR" evidence="8">
    <location>
        <begin position="71"/>
        <end position="104"/>
    </location>
</feature>
<dbReference type="Pfam" id="PF14559">
    <property type="entry name" value="TPR_19"/>
    <property type="match status" value="1"/>
</dbReference>
<feature type="repeat" description="TPR" evidence="8">
    <location>
        <begin position="275"/>
        <end position="308"/>
    </location>
</feature>
<comment type="similarity">
    <text evidence="2">Belongs to the glycosyltransferase 41 family. O-GlcNAc transferase subfamily.</text>
</comment>
<comment type="caution">
    <text evidence="10">The sequence shown here is derived from an EMBL/GenBank/DDBJ whole genome shotgun (WGS) entry which is preliminary data.</text>
</comment>
<name>A0A108EJH1_9BURK</name>